<reference evidence="10 11" key="1">
    <citation type="submission" date="2019-04" db="EMBL/GenBank/DDBJ databases">
        <authorList>
            <person name="Liu Q."/>
            <person name="Xin Y.-H."/>
        </authorList>
    </citation>
    <scope>NUCLEOTIDE SEQUENCE [LARGE SCALE GENOMIC DNA]</scope>
    <source>
        <strain evidence="10 11">AM23</strain>
    </source>
</reference>
<dbReference type="OrthoDB" id="9775677at2"/>
<keyword evidence="6" id="KW-0862">Zinc</keyword>
<dbReference type="CDD" id="cd08662">
    <property type="entry name" value="M13"/>
    <property type="match status" value="1"/>
</dbReference>
<dbReference type="PROSITE" id="PS51885">
    <property type="entry name" value="NEPRILYSIN"/>
    <property type="match status" value="1"/>
</dbReference>
<comment type="similarity">
    <text evidence="2">Belongs to the peptidase M13 family.</text>
</comment>
<feature type="domain" description="Peptidase M13 C-terminal" evidence="8">
    <location>
        <begin position="457"/>
        <end position="660"/>
    </location>
</feature>
<dbReference type="PRINTS" id="PR00786">
    <property type="entry name" value="NEPRILYSIN"/>
</dbReference>
<evidence type="ECO:0000256" key="6">
    <source>
        <dbReference type="ARBA" id="ARBA00022833"/>
    </source>
</evidence>
<evidence type="ECO:0000256" key="7">
    <source>
        <dbReference type="ARBA" id="ARBA00023049"/>
    </source>
</evidence>
<dbReference type="GO" id="GO:0005886">
    <property type="term" value="C:plasma membrane"/>
    <property type="evidence" value="ECO:0007669"/>
    <property type="project" value="TreeGrafter"/>
</dbReference>
<evidence type="ECO:0000259" key="8">
    <source>
        <dbReference type="Pfam" id="PF01431"/>
    </source>
</evidence>
<dbReference type="Proteomes" id="UP000305233">
    <property type="component" value="Unassembled WGS sequence"/>
</dbReference>
<dbReference type="PANTHER" id="PTHR11733:SF167">
    <property type="entry name" value="FI17812P1-RELATED"/>
    <property type="match status" value="1"/>
</dbReference>
<keyword evidence="7" id="KW-0482">Metalloprotease</keyword>
<dbReference type="InterPro" id="IPR042089">
    <property type="entry name" value="Peptidase_M13_dom_2"/>
</dbReference>
<evidence type="ECO:0000256" key="3">
    <source>
        <dbReference type="ARBA" id="ARBA00022670"/>
    </source>
</evidence>
<name>A0A4S5E6C1_9MICC</name>
<dbReference type="InterPro" id="IPR024079">
    <property type="entry name" value="MetalloPept_cat_dom_sf"/>
</dbReference>
<evidence type="ECO:0000313" key="11">
    <source>
        <dbReference type="Proteomes" id="UP000305233"/>
    </source>
</evidence>
<dbReference type="Pfam" id="PF05649">
    <property type="entry name" value="Peptidase_M13_N"/>
    <property type="match status" value="1"/>
</dbReference>
<dbReference type="Gene3D" id="1.10.1380.10">
    <property type="entry name" value="Neutral endopeptidase , domain2"/>
    <property type="match status" value="1"/>
</dbReference>
<evidence type="ECO:0000313" key="10">
    <source>
        <dbReference type="EMBL" id="THJ67101.1"/>
    </source>
</evidence>
<organism evidence="10 11">
    <name type="scientific">Arthrobacter echini</name>
    <dbReference type="NCBI Taxonomy" id="1529066"/>
    <lineage>
        <taxon>Bacteria</taxon>
        <taxon>Bacillati</taxon>
        <taxon>Actinomycetota</taxon>
        <taxon>Actinomycetes</taxon>
        <taxon>Micrococcales</taxon>
        <taxon>Micrococcaceae</taxon>
        <taxon>Arthrobacter</taxon>
    </lineage>
</organism>
<sequence length="663" mass="72775">MTISTLDPNQLDATVRPQDDLFRHANGVWLSEAVIPDDRPLAGSFTALRDASELAVRTIIEDAASAASAAGADGTDAAADERAGGIDAKLGTLYADFMDTARVEAERSTPVSGLLERIQAVTSIGELVALSAGLTRSGVQGILAPYVSNDAGDPDRYLLHLHQSGLGLPDESYYREEGFAATREKYEELLSTLFGLAELSDPADAAARVLALETRLASSSMGSVERRDPQKTYNLLQHDDLVAMSALLAPWLRIVSDSPSQVAEVVLNQPDFLRGLDGALGEQDLADWKQWLVSRVLLHAADYLDERFVDAVFAFYGTHLAGTPRLKERWKRGVALVEGAMGEAIGQRYVQRHFPATHKAAMLDLVGNLIDAYRTSITALTWMTDATRARALEKLSQFTTKIGYPEEWIDYGSLQIRAGDLYGNVLRAAEFEHGRQLDKLGGPIDRGAWLMTPQTVNAYYMPTMNEIVFPAAILQPPFFDINADDAVNYGAIGAVIGHEIGHGFDDKGSQFDGSGRLLNWWSEDDRQAFDALTGRLVSQYAALEAAEVPGEKVNGELTLGENIGDLGGLGISYRAYLLSLGGEEAPIIDGMTGTERFFLSWATCWQQKIRPEEARRRLTVDPHSPNEFRCNQVVRNLDEFHEAFDVAPDDDLWLDPAERVRIW</sequence>
<proteinExistence type="inferred from homology"/>
<dbReference type="PANTHER" id="PTHR11733">
    <property type="entry name" value="ZINC METALLOPROTEASE FAMILY M13 NEPRILYSIN-RELATED"/>
    <property type="match status" value="1"/>
</dbReference>
<evidence type="ECO:0000256" key="2">
    <source>
        <dbReference type="ARBA" id="ARBA00007357"/>
    </source>
</evidence>
<dbReference type="InterPro" id="IPR008753">
    <property type="entry name" value="Peptidase_M13_N"/>
</dbReference>
<accession>A0A4S5E6C1</accession>
<dbReference type="GO" id="GO:0046872">
    <property type="term" value="F:metal ion binding"/>
    <property type="evidence" value="ECO:0007669"/>
    <property type="project" value="UniProtKB-KW"/>
</dbReference>
<evidence type="ECO:0000256" key="5">
    <source>
        <dbReference type="ARBA" id="ARBA00022801"/>
    </source>
</evidence>
<dbReference type="GO" id="GO:0016485">
    <property type="term" value="P:protein processing"/>
    <property type="evidence" value="ECO:0007669"/>
    <property type="project" value="TreeGrafter"/>
</dbReference>
<dbReference type="Gene3D" id="3.40.390.10">
    <property type="entry name" value="Collagenase (Catalytic Domain)"/>
    <property type="match status" value="1"/>
</dbReference>
<dbReference type="SUPFAM" id="SSF55486">
    <property type="entry name" value="Metalloproteases ('zincins'), catalytic domain"/>
    <property type="match status" value="1"/>
</dbReference>
<keyword evidence="11" id="KW-1185">Reference proteome</keyword>
<gene>
    <name evidence="10" type="ORF">E8P82_06600</name>
</gene>
<keyword evidence="3" id="KW-0645">Protease</keyword>
<feature type="domain" description="Peptidase M13 N-terminal" evidence="9">
    <location>
        <begin position="17"/>
        <end position="405"/>
    </location>
</feature>
<dbReference type="EMBL" id="SSWH01000004">
    <property type="protein sequence ID" value="THJ67101.1"/>
    <property type="molecule type" value="Genomic_DNA"/>
</dbReference>
<dbReference type="RefSeq" id="WP_136453692.1">
    <property type="nucleotide sequence ID" value="NZ_SSWH01000004.1"/>
</dbReference>
<comment type="caution">
    <text evidence="10">The sequence shown here is derived from an EMBL/GenBank/DDBJ whole genome shotgun (WGS) entry which is preliminary data.</text>
</comment>
<dbReference type="AlphaFoldDB" id="A0A4S5E6C1"/>
<comment type="cofactor">
    <cofactor evidence="1">
        <name>Zn(2+)</name>
        <dbReference type="ChEBI" id="CHEBI:29105"/>
    </cofactor>
</comment>
<evidence type="ECO:0000256" key="1">
    <source>
        <dbReference type="ARBA" id="ARBA00001947"/>
    </source>
</evidence>
<dbReference type="GO" id="GO:0004222">
    <property type="term" value="F:metalloendopeptidase activity"/>
    <property type="evidence" value="ECO:0007669"/>
    <property type="project" value="InterPro"/>
</dbReference>
<keyword evidence="4" id="KW-0479">Metal-binding</keyword>
<evidence type="ECO:0000256" key="4">
    <source>
        <dbReference type="ARBA" id="ARBA00022723"/>
    </source>
</evidence>
<evidence type="ECO:0000259" key="9">
    <source>
        <dbReference type="Pfam" id="PF05649"/>
    </source>
</evidence>
<dbReference type="InterPro" id="IPR000718">
    <property type="entry name" value="Peptidase_M13"/>
</dbReference>
<protein>
    <submittedName>
        <fullName evidence="10">Peptidase M13</fullName>
    </submittedName>
</protein>
<dbReference type="Pfam" id="PF01431">
    <property type="entry name" value="Peptidase_M13"/>
    <property type="match status" value="1"/>
</dbReference>
<keyword evidence="5" id="KW-0378">Hydrolase</keyword>
<dbReference type="InterPro" id="IPR018497">
    <property type="entry name" value="Peptidase_M13_C"/>
</dbReference>